<accession>A0ABY7E3A9</accession>
<evidence type="ECO:0000313" key="2">
    <source>
        <dbReference type="Proteomes" id="UP001164746"/>
    </source>
</evidence>
<evidence type="ECO:0000313" key="1">
    <source>
        <dbReference type="EMBL" id="WAR03001.1"/>
    </source>
</evidence>
<protein>
    <submittedName>
        <fullName evidence="1">Uncharacterized protein</fullName>
    </submittedName>
</protein>
<sequence length="181" mass="20520">ILIKRILCTVQFDDTDSDTDNGSDEVPDISSVKSKWQTQTTVHQQEVRMWRTIFIYNKNPVSAKSKACHRQLKKARKFAKEGYVYDMDYNGLDNSNYCFTIAWCKPSMKELVTVTGRIEGGKCNCKTGLTVNEKALTKPHPEVYQAGPCQDPEKFLEDAGLGKVYPQSVLYQTLNPEITVV</sequence>
<feature type="non-terminal residue" evidence="1">
    <location>
        <position position="181"/>
    </location>
</feature>
<dbReference type="Proteomes" id="UP001164746">
    <property type="component" value="Chromosome 4"/>
</dbReference>
<keyword evidence="2" id="KW-1185">Reference proteome</keyword>
<gene>
    <name evidence="1" type="ORF">MAR_009559</name>
</gene>
<dbReference type="EMBL" id="CP111015">
    <property type="protein sequence ID" value="WAR03001.1"/>
    <property type="molecule type" value="Genomic_DNA"/>
</dbReference>
<reference evidence="1" key="1">
    <citation type="submission" date="2022-11" db="EMBL/GenBank/DDBJ databases">
        <title>Centuries of genome instability and evolution in soft-shell clam transmissible cancer (bioRxiv).</title>
        <authorList>
            <person name="Hart S.F.M."/>
            <person name="Yonemitsu M.A."/>
            <person name="Giersch R.M."/>
            <person name="Beal B.F."/>
            <person name="Arriagada G."/>
            <person name="Davis B.W."/>
            <person name="Ostrander E.A."/>
            <person name="Goff S.P."/>
            <person name="Metzger M.J."/>
        </authorList>
    </citation>
    <scope>NUCLEOTIDE SEQUENCE</scope>
    <source>
        <strain evidence="1">MELC-2E11</strain>
        <tissue evidence="1">Siphon/mantle</tissue>
    </source>
</reference>
<organism evidence="1 2">
    <name type="scientific">Mya arenaria</name>
    <name type="common">Soft-shell clam</name>
    <dbReference type="NCBI Taxonomy" id="6604"/>
    <lineage>
        <taxon>Eukaryota</taxon>
        <taxon>Metazoa</taxon>
        <taxon>Spiralia</taxon>
        <taxon>Lophotrochozoa</taxon>
        <taxon>Mollusca</taxon>
        <taxon>Bivalvia</taxon>
        <taxon>Autobranchia</taxon>
        <taxon>Heteroconchia</taxon>
        <taxon>Euheterodonta</taxon>
        <taxon>Imparidentia</taxon>
        <taxon>Neoheterodontei</taxon>
        <taxon>Myida</taxon>
        <taxon>Myoidea</taxon>
        <taxon>Myidae</taxon>
        <taxon>Mya</taxon>
    </lineage>
</organism>
<name>A0ABY7E3A9_MYAAR</name>
<proteinExistence type="predicted"/>